<dbReference type="EMBL" id="JBEHGX010000002">
    <property type="protein sequence ID" value="MER0125432.1"/>
    <property type="molecule type" value="Genomic_DNA"/>
</dbReference>
<evidence type="ECO:0000313" key="2">
    <source>
        <dbReference type="Proteomes" id="UP001447374"/>
    </source>
</evidence>
<name>A0ABV1PKS8_9ENTR</name>
<protein>
    <submittedName>
        <fullName evidence="1">Type IV secretion protein Rhs</fullName>
    </submittedName>
</protein>
<evidence type="ECO:0000313" key="1">
    <source>
        <dbReference type="EMBL" id="MER0125432.1"/>
    </source>
</evidence>
<comment type="caution">
    <text evidence="1">The sequence shown here is derived from an EMBL/GenBank/DDBJ whole genome shotgun (WGS) entry which is preliminary data.</text>
</comment>
<dbReference type="Proteomes" id="UP001447374">
    <property type="component" value="Unassembled WGS sequence"/>
</dbReference>
<accession>A0ABV1PKS8</accession>
<gene>
    <name evidence="1" type="ORF">ABQG75_06755</name>
</gene>
<organism evidence="1 2">
    <name type="scientific">Franconibacter daqui</name>
    <dbReference type="NCBI Taxonomy" id="2047724"/>
    <lineage>
        <taxon>Bacteria</taxon>
        <taxon>Pseudomonadati</taxon>
        <taxon>Pseudomonadota</taxon>
        <taxon>Gammaproteobacteria</taxon>
        <taxon>Enterobacterales</taxon>
        <taxon>Enterobacteriaceae</taxon>
        <taxon>Franconibacter</taxon>
    </lineage>
</organism>
<keyword evidence="2" id="KW-1185">Reference proteome</keyword>
<reference evidence="1 2" key="1">
    <citation type="submission" date="2024-06" db="EMBL/GenBank/DDBJ databases">
        <title>Fanconibacter daqui strain Q02 whole shotgun sequencing project.</title>
        <authorList>
            <person name="Rodrigues J.W.A."/>
            <person name="Viana L.C."/>
            <person name="Vieira E.C."/>
            <person name="Souza F.O.L."/>
            <person name="Alegria O.C."/>
            <person name="Patroca S."/>
            <person name="Cruz A.C.R."/>
            <person name="Nunes A.R.C."/>
        </authorList>
    </citation>
    <scope>NUCLEOTIDE SEQUENCE [LARGE SCALE GENOMIC DNA]</scope>
    <source>
        <strain evidence="1 2">Q02</strain>
    </source>
</reference>
<sequence length="176" mass="20913">MRQEKEGTLRLLTPGELRLARSVFGNAITYPKVWIHHGSYFPLGLQGKNTSMALDGEIYFRNWYASDFSIQPADYQHTFIHEMGHVWQRERGMHVMLRGLLSWGANYHYRLDNRLLWQYPMEQQAQIIADFFVLKKYGYQVWGRLWRNNHVTLDGDLSEDVIRHQYLHTLKGFPGR</sequence>
<dbReference type="RefSeq" id="WP_349950946.1">
    <property type="nucleotide sequence ID" value="NZ_JBEHGX010000002.1"/>
</dbReference>
<proteinExistence type="predicted"/>